<dbReference type="InterPro" id="IPR050194">
    <property type="entry name" value="Glycosyltransferase_grp1"/>
</dbReference>
<dbReference type="Proteomes" id="UP000289726">
    <property type="component" value="Chromosome"/>
</dbReference>
<evidence type="ECO:0000259" key="2">
    <source>
        <dbReference type="Pfam" id="PF13439"/>
    </source>
</evidence>
<dbReference type="PANTHER" id="PTHR45947:SF3">
    <property type="entry name" value="SULFOQUINOVOSYL TRANSFERASE SQD2"/>
    <property type="match status" value="1"/>
</dbReference>
<proteinExistence type="predicted"/>
<dbReference type="GO" id="GO:0016757">
    <property type="term" value="F:glycosyltransferase activity"/>
    <property type="evidence" value="ECO:0007669"/>
    <property type="project" value="InterPro"/>
</dbReference>
<sequence length="415" mass="48078">MKIGIFTDSYKPLISGVVVSCDSLREGLEALGHEVYIITTNCPKVKQEKDSRVIRIKGMPLPFKIFKDHRWVLSYKKHLFKIKALNLDVIHVHTEFGVGSLGLLAKQKLNLPLVYTAHTMYVAFFDTQKSFIVKCFKKPILKYVDYLFTKFIFNSDVNILPTKKVLYFLENRYYNKVNDTSKINYQIVPTGFNLEKFYCHNHSSEKVFSLKQQLGLKDSFVCLYVGRISAEKEIDYLMDAFTSFHLQNPKSKFLIIGDGPERKNLEKKAKKLNLDDKIIFLGFVAYDKLGIYYQLGNVFINASLFETQGLTYIEALAASLPCVVRFDQALEGVIKHEQNGFFYHNQEQLITILTSLYQNPDNFKQLSYQAQKSVNLYTQKTFVTNVLEVYNQAIDNHKLKKQKLIQHQKETSDKI</sequence>
<dbReference type="AlphaFoldDB" id="A0A4P6MD54"/>
<dbReference type="InterPro" id="IPR028098">
    <property type="entry name" value="Glyco_trans_4-like_N"/>
</dbReference>
<evidence type="ECO:0000313" key="4">
    <source>
        <dbReference type="Proteomes" id="UP000289726"/>
    </source>
</evidence>
<gene>
    <name evidence="3" type="ORF">EXT02_00045</name>
</gene>
<keyword evidence="4" id="KW-1185">Reference proteome</keyword>
<accession>A0A4P6MD54</accession>
<dbReference type="InterPro" id="IPR001296">
    <property type="entry name" value="Glyco_trans_1"/>
</dbReference>
<feature type="domain" description="Glycosyltransferase subfamily 4-like N-terminal" evidence="2">
    <location>
        <begin position="14"/>
        <end position="173"/>
    </location>
</feature>
<dbReference type="Gene3D" id="3.40.50.2000">
    <property type="entry name" value="Glycogen Phosphorylase B"/>
    <property type="match status" value="2"/>
</dbReference>
<organism evidence="3 4">
    <name type="scientific">'Catharanthus roseus' aster yellows phytoplasma</name>
    <dbReference type="NCBI Taxonomy" id="1193712"/>
    <lineage>
        <taxon>Bacteria</taxon>
        <taxon>Bacillati</taxon>
        <taxon>Mycoplasmatota</taxon>
        <taxon>Mollicutes</taxon>
        <taxon>Acholeplasmatales</taxon>
        <taxon>Acholeplasmataceae</taxon>
        <taxon>Candidatus Phytoplasma</taxon>
        <taxon>16SrI (Aster yellows group)</taxon>
    </lineage>
</organism>
<protein>
    <submittedName>
        <fullName evidence="3">Glycosyltransferase family 4 protein</fullName>
    </submittedName>
</protein>
<reference evidence="3 4" key="1">
    <citation type="submission" date="2019-02" db="EMBL/GenBank/DDBJ databases">
        <title>Draft Genome Sequence of Maize Bushy Stunt-like Phytoplasma group 16SrI-B (Aster yellows) in South Africa.</title>
        <authorList>
            <person name="Coetzee B."/>
            <person name="Douglas-Smit N."/>
            <person name="Maree H.J."/>
            <person name="Burger J.T."/>
            <person name="Kruger K."/>
            <person name="Pietersen G."/>
        </authorList>
    </citation>
    <scope>NUCLEOTIDE SEQUENCE [LARGE SCALE GENOMIC DNA]</scope>
    <source>
        <strain evidence="3 4">De Villa</strain>
    </source>
</reference>
<keyword evidence="3" id="KW-0808">Transferase</keyword>
<dbReference type="Pfam" id="PF00534">
    <property type="entry name" value="Glycos_transf_1"/>
    <property type="match status" value="1"/>
</dbReference>
<dbReference type="SUPFAM" id="SSF53756">
    <property type="entry name" value="UDP-Glycosyltransferase/glycogen phosphorylase"/>
    <property type="match status" value="1"/>
</dbReference>
<dbReference type="PANTHER" id="PTHR45947">
    <property type="entry name" value="SULFOQUINOVOSYL TRANSFERASE SQD2"/>
    <property type="match status" value="1"/>
</dbReference>
<dbReference type="EMBL" id="CP035949">
    <property type="protein sequence ID" value="QBF23631.1"/>
    <property type="molecule type" value="Genomic_DNA"/>
</dbReference>
<dbReference type="Pfam" id="PF13439">
    <property type="entry name" value="Glyco_transf_4"/>
    <property type="match status" value="1"/>
</dbReference>
<dbReference type="RefSeq" id="WP_130427258.1">
    <property type="nucleotide sequence ID" value="NZ_CP035949.1"/>
</dbReference>
<feature type="domain" description="Glycosyl transferase family 1" evidence="1">
    <location>
        <begin position="211"/>
        <end position="372"/>
    </location>
</feature>
<evidence type="ECO:0000259" key="1">
    <source>
        <dbReference type="Pfam" id="PF00534"/>
    </source>
</evidence>
<name>A0A4P6MD54_9MOLU</name>
<evidence type="ECO:0000313" key="3">
    <source>
        <dbReference type="EMBL" id="QBF23631.1"/>
    </source>
</evidence>